<reference evidence="1 2" key="1">
    <citation type="submission" date="2020-03" db="EMBL/GenBank/DDBJ databases">
        <title>Roseomonas selenitidurans sp. nov. isolated from soil.</title>
        <authorList>
            <person name="Liu H."/>
        </authorList>
    </citation>
    <scope>NUCLEOTIDE SEQUENCE [LARGE SCALE GENOMIC DNA]</scope>
    <source>
        <strain evidence="1 2">JCM 15073</strain>
    </source>
</reference>
<protein>
    <submittedName>
        <fullName evidence="1">Hemin uptake protein HemP</fullName>
    </submittedName>
</protein>
<keyword evidence="2" id="KW-1185">Reference proteome</keyword>
<evidence type="ECO:0000313" key="2">
    <source>
        <dbReference type="Proteomes" id="UP000765160"/>
    </source>
</evidence>
<dbReference type="Pfam" id="PF10636">
    <property type="entry name" value="hemP"/>
    <property type="match status" value="1"/>
</dbReference>
<proteinExistence type="predicted"/>
<evidence type="ECO:0000313" key="1">
    <source>
        <dbReference type="EMBL" id="NKE47513.1"/>
    </source>
</evidence>
<dbReference type="Gene3D" id="2.10.70.10">
    <property type="entry name" value="Complement Module, domain 1"/>
    <property type="match status" value="1"/>
</dbReference>
<name>A0ABX1F5B1_9PROT</name>
<sequence length="60" mass="6512">MTESVAAPGEPAVISVPVSQEVAKVQSSDLLKGARELLIQHHGDTYRLRLTSNDKLILTK</sequence>
<dbReference type="InterPro" id="IPR019600">
    <property type="entry name" value="Hemin_uptake_protein_HemP"/>
</dbReference>
<comment type="caution">
    <text evidence="1">The sequence shown here is derived from an EMBL/GenBank/DDBJ whole genome shotgun (WGS) entry which is preliminary data.</text>
</comment>
<dbReference type="Proteomes" id="UP000765160">
    <property type="component" value="Unassembled WGS sequence"/>
</dbReference>
<dbReference type="RefSeq" id="WP_168052889.1">
    <property type="nucleotide sequence ID" value="NZ_JAATJR010000006.1"/>
</dbReference>
<accession>A0ABX1F5B1</accession>
<gene>
    <name evidence="1" type="ORF">HB662_22230</name>
</gene>
<organism evidence="1 2">
    <name type="scientific">Falsiroseomonas frigidaquae</name>
    <dbReference type="NCBI Taxonomy" id="487318"/>
    <lineage>
        <taxon>Bacteria</taxon>
        <taxon>Pseudomonadati</taxon>
        <taxon>Pseudomonadota</taxon>
        <taxon>Alphaproteobacteria</taxon>
        <taxon>Acetobacterales</taxon>
        <taxon>Roseomonadaceae</taxon>
        <taxon>Falsiroseomonas</taxon>
    </lineage>
</organism>
<dbReference type="EMBL" id="JAAVTX010000006">
    <property type="protein sequence ID" value="NKE47513.1"/>
    <property type="molecule type" value="Genomic_DNA"/>
</dbReference>